<protein>
    <submittedName>
        <fullName evidence="1">Uncharacterized protein</fullName>
    </submittedName>
</protein>
<dbReference type="AlphaFoldDB" id="A0A1D2QNZ0"/>
<accession>A0A1D2QNZ0</accession>
<name>A0A1D2QNZ0_9GAMM</name>
<gene>
    <name evidence="1" type="ORF">AB835_09720</name>
</gene>
<dbReference type="EMBL" id="MDLC01000033">
    <property type="protein sequence ID" value="ODS23289.1"/>
    <property type="molecule type" value="Genomic_DNA"/>
</dbReference>
<comment type="caution">
    <text evidence="1">The sequence shown here is derived from an EMBL/GenBank/DDBJ whole genome shotgun (WGS) entry which is preliminary data.</text>
</comment>
<evidence type="ECO:0000313" key="2">
    <source>
        <dbReference type="Proteomes" id="UP000242502"/>
    </source>
</evidence>
<sequence>MNQESVVYGYIKSPNSLMNSQTINCHAINRKALISLPTLDSNAFLSRDIFSVPSLVSYDDSLPSSIIHFGNTYNGIEYEWGHWVEKFESLLQQMYWDFVVVHLETELSGVHTFTWDSGAADHVPGKAPLNIRCEWQHELNIQKRRA</sequence>
<evidence type="ECO:0000313" key="1">
    <source>
        <dbReference type="EMBL" id="ODS23289.1"/>
    </source>
</evidence>
<organism evidence="1 2">
    <name type="scientific">Candidatus Endobugula sertula</name>
    <name type="common">Bugula neritina bacterial symbiont</name>
    <dbReference type="NCBI Taxonomy" id="62101"/>
    <lineage>
        <taxon>Bacteria</taxon>
        <taxon>Pseudomonadati</taxon>
        <taxon>Pseudomonadota</taxon>
        <taxon>Gammaproteobacteria</taxon>
        <taxon>Cellvibrionales</taxon>
        <taxon>Cellvibrionaceae</taxon>
        <taxon>Candidatus Endobugula</taxon>
    </lineage>
</organism>
<proteinExistence type="predicted"/>
<dbReference type="STRING" id="62101.AB835_09720"/>
<reference evidence="1 2" key="1">
    <citation type="journal article" date="2016" name="Appl. Environ. Microbiol.">
        <title>Lack of Overt Genome Reduction in the Bryostatin-Producing Bryozoan Symbiont "Candidatus Endobugula sertula".</title>
        <authorList>
            <person name="Miller I.J."/>
            <person name="Vanee N."/>
            <person name="Fong S.S."/>
            <person name="Lim-Fong G.E."/>
            <person name="Kwan J.C."/>
        </authorList>
    </citation>
    <scope>NUCLEOTIDE SEQUENCE [LARGE SCALE GENOMIC DNA]</scope>
    <source>
        <strain evidence="1">AB1-4</strain>
    </source>
</reference>
<dbReference type="Proteomes" id="UP000242502">
    <property type="component" value="Unassembled WGS sequence"/>
</dbReference>